<dbReference type="InterPro" id="IPR020846">
    <property type="entry name" value="MFS_dom"/>
</dbReference>
<keyword evidence="5 8" id="KW-0812">Transmembrane</keyword>
<evidence type="ECO:0000256" key="2">
    <source>
        <dbReference type="ARBA" id="ARBA00009617"/>
    </source>
</evidence>
<feature type="transmembrane region" description="Helical" evidence="8">
    <location>
        <begin position="82"/>
        <end position="104"/>
    </location>
</feature>
<feature type="transmembrane region" description="Helical" evidence="8">
    <location>
        <begin position="110"/>
        <end position="134"/>
    </location>
</feature>
<evidence type="ECO:0000256" key="1">
    <source>
        <dbReference type="ARBA" id="ARBA00004651"/>
    </source>
</evidence>
<dbReference type="GO" id="GO:0008643">
    <property type="term" value="P:carbohydrate transport"/>
    <property type="evidence" value="ECO:0007669"/>
    <property type="project" value="InterPro"/>
</dbReference>
<evidence type="ECO:0000256" key="3">
    <source>
        <dbReference type="ARBA" id="ARBA00022448"/>
    </source>
</evidence>
<feature type="domain" description="Major facilitator superfamily (MFS) profile" evidence="9">
    <location>
        <begin position="1"/>
        <end position="437"/>
    </location>
</feature>
<name>E0RRB5_WINT6</name>
<dbReference type="Proteomes" id="UP000001296">
    <property type="component" value="Chromosome"/>
</dbReference>
<evidence type="ECO:0000256" key="7">
    <source>
        <dbReference type="ARBA" id="ARBA00023136"/>
    </source>
</evidence>
<evidence type="ECO:0000256" key="5">
    <source>
        <dbReference type="ARBA" id="ARBA00022692"/>
    </source>
</evidence>
<dbReference type="KEGG" id="sta:STHERM_c21630"/>
<dbReference type="RefSeq" id="WP_013314930.1">
    <property type="nucleotide sequence ID" value="NC_014484.1"/>
</dbReference>
<dbReference type="InterPro" id="IPR018043">
    <property type="entry name" value="Na/Gal_symport_CS"/>
</dbReference>
<dbReference type="GO" id="GO:0006814">
    <property type="term" value="P:sodium ion transport"/>
    <property type="evidence" value="ECO:0007669"/>
    <property type="project" value="InterPro"/>
</dbReference>
<feature type="transmembrane region" description="Helical" evidence="8">
    <location>
        <begin position="407"/>
        <end position="433"/>
    </location>
</feature>
<dbReference type="PANTHER" id="PTHR11328:SF24">
    <property type="entry name" value="MAJOR FACILITATOR SUPERFAMILY (MFS) PROFILE DOMAIN-CONTAINING PROTEIN"/>
    <property type="match status" value="1"/>
</dbReference>
<accession>E0RRB5</accession>
<protein>
    <submittedName>
        <fullName evidence="10">Putative xylose-proton symporter</fullName>
    </submittedName>
</protein>
<feature type="transmembrane region" description="Helical" evidence="8">
    <location>
        <begin position="154"/>
        <end position="175"/>
    </location>
</feature>
<dbReference type="PANTHER" id="PTHR11328">
    <property type="entry name" value="MAJOR FACILITATOR SUPERFAMILY DOMAIN-CONTAINING PROTEIN"/>
    <property type="match status" value="1"/>
</dbReference>
<reference evidence="10 11" key="2">
    <citation type="journal article" date="2010" name="J. Bacteriol.">
        <title>Genome sequence of the polysaccharide-degrading, thermophilic anaerobe Spirochaeta thermophila DSM 6192.</title>
        <authorList>
            <person name="Angelov A."/>
            <person name="Liebl S."/>
            <person name="Ballschmiter M."/>
            <person name="Bomeke M."/>
            <person name="Lehmann R."/>
            <person name="Liesegang H."/>
            <person name="Daniel R."/>
            <person name="Liebl W."/>
        </authorList>
    </citation>
    <scope>NUCLEOTIDE SEQUENCE [LARGE SCALE GENOMIC DNA]</scope>
    <source>
        <strain evidence="11">ATCC 49972 / DSM 6192 / RI 19.B1</strain>
    </source>
</reference>
<feature type="transmembrane region" description="Helical" evidence="8">
    <location>
        <begin position="42"/>
        <end position="61"/>
    </location>
</feature>
<keyword evidence="3" id="KW-0813">Transport</keyword>
<keyword evidence="7 8" id="KW-0472">Membrane</keyword>
<dbReference type="eggNOG" id="COG2211">
    <property type="taxonomic scope" value="Bacteria"/>
</dbReference>
<evidence type="ECO:0000313" key="11">
    <source>
        <dbReference type="Proteomes" id="UP000001296"/>
    </source>
</evidence>
<dbReference type="GO" id="GO:0015293">
    <property type="term" value="F:symporter activity"/>
    <property type="evidence" value="ECO:0007669"/>
    <property type="project" value="InterPro"/>
</dbReference>
<gene>
    <name evidence="10" type="ordered locus">STHERM_c21630</name>
</gene>
<reference key="1">
    <citation type="submission" date="2009-08" db="EMBL/GenBank/DDBJ databases">
        <title>The genome sequence of Spirochaeta thermophila DSM6192.</title>
        <authorList>
            <person name="Angelov A."/>
            <person name="Mientus M."/>
            <person name="Wittenberg S."/>
            <person name="Lehmann R."/>
            <person name="Liesegang H."/>
            <person name="Daniel R."/>
            <person name="Liebl W."/>
        </authorList>
    </citation>
    <scope>NUCLEOTIDE SEQUENCE</scope>
    <source>
        <strain>DSM 6192</strain>
    </source>
</reference>
<dbReference type="SUPFAM" id="SSF103473">
    <property type="entry name" value="MFS general substrate transporter"/>
    <property type="match status" value="1"/>
</dbReference>
<sequence>MMQRGLSRTTKLGYGVCDLGGNLFFTMVGFFLLYYLTDVVKLSPALAGTALLIGKAWDAVSDPIVGYLSDRTVSPMGRRRPYMLYGALFLFVFMIIMFFPLRFSSDVLTFLWYSVLFCVLSTAYTMVNIPYSALAPELTVDYHERTVLNAYRNVFAILGTFSGALLVLPLVGLFSDYRVGWPFMGGVLGLIMLLSAFVTVFTVRESPPRQRPPQVQILRAYAGVLSLRSFRLALATWTLHIMGVTIIQSALVYYFTYLVGDTSAFQITLFVLLLTALLSVPFWVWVSKRAGKRFAWNTGMLVFAGAVLAFVFLGRSLGLPAAYVFIVLGGFGFSTQYVIPYAVLPDIVEYDYAKNGIRREGLFYGMWTFMSKVGQALALALSGWILSLFHYVPPSAEGVPQVQPPEALLGISLLVGPLPAVLFVVGVLVFLFYPITREFYEKILKMVEERSPSHM</sequence>
<dbReference type="HOGENOM" id="CLU_027408_6_0_12"/>
<dbReference type="PaxDb" id="665571-STHERM_c21630"/>
<keyword evidence="6 8" id="KW-1133">Transmembrane helix</keyword>
<evidence type="ECO:0000256" key="4">
    <source>
        <dbReference type="ARBA" id="ARBA00022475"/>
    </source>
</evidence>
<evidence type="ECO:0000313" key="10">
    <source>
        <dbReference type="EMBL" id="ADN03092.1"/>
    </source>
</evidence>
<dbReference type="PROSITE" id="PS50850">
    <property type="entry name" value="MFS"/>
    <property type="match status" value="1"/>
</dbReference>
<feature type="transmembrane region" description="Helical" evidence="8">
    <location>
        <begin position="267"/>
        <end position="287"/>
    </location>
</feature>
<comment type="similarity">
    <text evidence="2">Belongs to the sodium:galactoside symporter (TC 2.A.2) family.</text>
</comment>
<keyword evidence="4" id="KW-1003">Cell membrane</keyword>
<dbReference type="EMBL" id="CP001698">
    <property type="protein sequence ID" value="ADN03092.1"/>
    <property type="molecule type" value="Genomic_DNA"/>
</dbReference>
<dbReference type="Gene3D" id="1.20.1250.20">
    <property type="entry name" value="MFS general substrate transporter like domains"/>
    <property type="match status" value="2"/>
</dbReference>
<dbReference type="NCBIfam" id="TIGR00792">
    <property type="entry name" value="gph"/>
    <property type="match status" value="1"/>
</dbReference>
<evidence type="ECO:0000256" key="6">
    <source>
        <dbReference type="ARBA" id="ARBA00022989"/>
    </source>
</evidence>
<evidence type="ECO:0000256" key="8">
    <source>
        <dbReference type="SAM" id="Phobius"/>
    </source>
</evidence>
<dbReference type="GO" id="GO:0005886">
    <property type="term" value="C:plasma membrane"/>
    <property type="evidence" value="ECO:0007669"/>
    <property type="project" value="UniProtKB-SubCell"/>
</dbReference>
<evidence type="ECO:0000259" key="9">
    <source>
        <dbReference type="PROSITE" id="PS50850"/>
    </source>
</evidence>
<feature type="transmembrane region" description="Helical" evidence="8">
    <location>
        <begin position="364"/>
        <end position="387"/>
    </location>
</feature>
<feature type="transmembrane region" description="Helical" evidence="8">
    <location>
        <begin position="320"/>
        <end position="344"/>
    </location>
</feature>
<dbReference type="Pfam" id="PF13347">
    <property type="entry name" value="MFS_2"/>
    <property type="match status" value="1"/>
</dbReference>
<organism evidence="10 11">
    <name type="scientific">Winmispira thermophila (strain ATCC 49972 / DSM 6192 / RI 19.B1)</name>
    <name type="common">Spirochaeta thermophila</name>
    <dbReference type="NCBI Taxonomy" id="665571"/>
    <lineage>
        <taxon>Bacteria</taxon>
        <taxon>Pseudomonadati</taxon>
        <taxon>Spirochaetota</taxon>
        <taxon>Spirochaetia</taxon>
        <taxon>Winmispirales</taxon>
        <taxon>Winmispiraceae</taxon>
        <taxon>Winmispira</taxon>
    </lineage>
</organism>
<dbReference type="InterPro" id="IPR039672">
    <property type="entry name" value="MFS_2"/>
</dbReference>
<dbReference type="PROSITE" id="PS00872">
    <property type="entry name" value="NA_GALACTOSIDE_SYMP"/>
    <property type="match status" value="1"/>
</dbReference>
<feature type="transmembrane region" description="Helical" evidence="8">
    <location>
        <begin position="12"/>
        <end position="36"/>
    </location>
</feature>
<dbReference type="InterPro" id="IPR036259">
    <property type="entry name" value="MFS_trans_sf"/>
</dbReference>
<dbReference type="AlphaFoldDB" id="E0RRB5"/>
<comment type="subcellular location">
    <subcellularLocation>
        <location evidence="1">Cell membrane</location>
        <topology evidence="1">Multi-pass membrane protein</topology>
    </subcellularLocation>
</comment>
<dbReference type="InterPro" id="IPR001927">
    <property type="entry name" value="Na/Gal_symport"/>
</dbReference>
<dbReference type="CDD" id="cd17332">
    <property type="entry name" value="MFS_MelB_like"/>
    <property type="match status" value="1"/>
</dbReference>
<feature type="transmembrane region" description="Helical" evidence="8">
    <location>
        <begin position="294"/>
        <end position="314"/>
    </location>
</feature>
<feature type="transmembrane region" description="Helical" evidence="8">
    <location>
        <begin position="181"/>
        <end position="203"/>
    </location>
</feature>
<feature type="transmembrane region" description="Helical" evidence="8">
    <location>
        <begin position="232"/>
        <end position="255"/>
    </location>
</feature>
<proteinExistence type="inferred from homology"/>